<name>A0ABQ6MV15_9STRA</name>
<dbReference type="InterPro" id="IPR003226">
    <property type="entry name" value="MYG1_exonuclease"/>
</dbReference>
<sequence>MSSLASAAKKPRLAFPTHPQSSQTIGTHSGTFQADEATGVWLLRQLPEYFNAPVVRSRDLKVLEPLPIVIDVGGEYDHAKRRYDHHQRDFGTKFPGCDVSKLSAAGLVYLHYGKAVISEFYPHLGAGELETVYQKMYSSFMLPVDAIDNGVEAADEVRYRDSTGLAARVGRLNKRWNEPEGGETDDERFARASKLCGEAFLSALSHIVESDMEARGFVEEALLKREEVDPAGEIIRFSAGGMPWKGHLYELEDKYQIEGKIKFVLYQDQSGMWRVQAVTVKGTAFGNRVGLCKAWRGVRDADLVSTSGIEGAKFCHAAGFIGGAATFEAAREMAKLSIKEGNP</sequence>
<organism evidence="3 4">
    <name type="scientific">Tetraparma gracilis</name>
    <dbReference type="NCBI Taxonomy" id="2962635"/>
    <lineage>
        <taxon>Eukaryota</taxon>
        <taxon>Sar</taxon>
        <taxon>Stramenopiles</taxon>
        <taxon>Ochrophyta</taxon>
        <taxon>Bolidophyceae</taxon>
        <taxon>Parmales</taxon>
        <taxon>Triparmaceae</taxon>
        <taxon>Tetraparma</taxon>
    </lineage>
</organism>
<protein>
    <submittedName>
        <fullName evidence="3">Uncharacterized protein</fullName>
    </submittedName>
</protein>
<evidence type="ECO:0000256" key="2">
    <source>
        <dbReference type="SAM" id="MobiDB-lite"/>
    </source>
</evidence>
<dbReference type="PANTHER" id="PTHR11215:SF1">
    <property type="entry name" value="MYG1 EXONUCLEASE"/>
    <property type="match status" value="1"/>
</dbReference>
<feature type="region of interest" description="Disordered" evidence="2">
    <location>
        <begin position="1"/>
        <end position="29"/>
    </location>
</feature>
<feature type="compositionally biased region" description="Polar residues" evidence="2">
    <location>
        <begin position="18"/>
        <end position="29"/>
    </location>
</feature>
<dbReference type="Proteomes" id="UP001165060">
    <property type="component" value="Unassembled WGS sequence"/>
</dbReference>
<keyword evidence="4" id="KW-1185">Reference proteome</keyword>
<evidence type="ECO:0000256" key="1">
    <source>
        <dbReference type="ARBA" id="ARBA00010105"/>
    </source>
</evidence>
<dbReference type="Pfam" id="PF03690">
    <property type="entry name" value="MYG1_exonuc"/>
    <property type="match status" value="1"/>
</dbReference>
<comment type="similarity">
    <text evidence="1">Belongs to the MYG1 family.</text>
</comment>
<comment type="caution">
    <text evidence="3">The sequence shown here is derived from an EMBL/GenBank/DDBJ whole genome shotgun (WGS) entry which is preliminary data.</text>
</comment>
<proteinExistence type="inferred from homology"/>
<dbReference type="EMBL" id="BRYB01004605">
    <property type="protein sequence ID" value="GMI34016.1"/>
    <property type="molecule type" value="Genomic_DNA"/>
</dbReference>
<gene>
    <name evidence="3" type="ORF">TeGR_g5913</name>
</gene>
<evidence type="ECO:0000313" key="3">
    <source>
        <dbReference type="EMBL" id="GMI34016.1"/>
    </source>
</evidence>
<evidence type="ECO:0000313" key="4">
    <source>
        <dbReference type="Proteomes" id="UP001165060"/>
    </source>
</evidence>
<dbReference type="PANTHER" id="PTHR11215">
    <property type="entry name" value="METAL DEPENDENT HYDROLASE - RELATED"/>
    <property type="match status" value="1"/>
</dbReference>
<accession>A0ABQ6MV15</accession>
<reference evidence="3 4" key="1">
    <citation type="journal article" date="2023" name="Commun. Biol.">
        <title>Genome analysis of Parmales, the sister group of diatoms, reveals the evolutionary specialization of diatoms from phago-mixotrophs to photoautotrophs.</title>
        <authorList>
            <person name="Ban H."/>
            <person name="Sato S."/>
            <person name="Yoshikawa S."/>
            <person name="Yamada K."/>
            <person name="Nakamura Y."/>
            <person name="Ichinomiya M."/>
            <person name="Sato N."/>
            <person name="Blanc-Mathieu R."/>
            <person name="Endo H."/>
            <person name="Kuwata A."/>
            <person name="Ogata H."/>
        </authorList>
    </citation>
    <scope>NUCLEOTIDE SEQUENCE [LARGE SCALE GENOMIC DNA]</scope>
</reference>